<dbReference type="GO" id="GO:0016787">
    <property type="term" value="F:hydrolase activity"/>
    <property type="evidence" value="ECO:0007669"/>
    <property type="project" value="UniProtKB-KW"/>
</dbReference>
<dbReference type="EMBL" id="JACNEP010000014">
    <property type="protein sequence ID" value="MBC3767157.1"/>
    <property type="molecule type" value="Genomic_DNA"/>
</dbReference>
<gene>
    <name evidence="3" type="ORF">H8B19_14850</name>
</gene>
<dbReference type="SUPFAM" id="SSF55816">
    <property type="entry name" value="5'-nucleotidase (syn. UDP-sugar hydrolase), C-terminal domain"/>
    <property type="match status" value="1"/>
</dbReference>
<dbReference type="AlphaFoldDB" id="A0A8J6IX58"/>
<keyword evidence="1" id="KW-0732">Signal</keyword>
<dbReference type="PRINTS" id="PR01607">
    <property type="entry name" value="APYRASEFAMLY"/>
</dbReference>
<feature type="chain" id="PRO_5035341757" evidence="1">
    <location>
        <begin position="27"/>
        <end position="511"/>
    </location>
</feature>
<dbReference type="RefSeq" id="WP_186507675.1">
    <property type="nucleotide sequence ID" value="NZ_JACNEP010000014.1"/>
</dbReference>
<dbReference type="PANTHER" id="PTHR11575">
    <property type="entry name" value="5'-NUCLEOTIDASE-RELATED"/>
    <property type="match status" value="1"/>
</dbReference>
<dbReference type="PANTHER" id="PTHR11575:SF24">
    <property type="entry name" value="5'-NUCLEOTIDASE"/>
    <property type="match status" value="1"/>
</dbReference>
<dbReference type="InterPro" id="IPR006179">
    <property type="entry name" value="5_nucleotidase/apyrase"/>
</dbReference>
<dbReference type="GO" id="GO:0000166">
    <property type="term" value="F:nucleotide binding"/>
    <property type="evidence" value="ECO:0007669"/>
    <property type="project" value="UniProtKB-KW"/>
</dbReference>
<feature type="domain" description="5'-Nucleotidase C-terminal" evidence="2">
    <location>
        <begin position="313"/>
        <end position="460"/>
    </location>
</feature>
<proteinExistence type="inferred from homology"/>
<accession>A0A8J6IX58</accession>
<name>A0A8J6IX58_9ALTE</name>
<organism evidence="3 4">
    <name type="scientific">Neptunicella marina</name>
    <dbReference type="NCBI Taxonomy" id="2125989"/>
    <lineage>
        <taxon>Bacteria</taxon>
        <taxon>Pseudomonadati</taxon>
        <taxon>Pseudomonadota</taxon>
        <taxon>Gammaproteobacteria</taxon>
        <taxon>Alteromonadales</taxon>
        <taxon>Alteromonadaceae</taxon>
        <taxon>Neptunicella</taxon>
    </lineage>
</organism>
<dbReference type="Gene3D" id="3.60.21.10">
    <property type="match status" value="1"/>
</dbReference>
<evidence type="ECO:0000256" key="1">
    <source>
        <dbReference type="RuleBase" id="RU362119"/>
    </source>
</evidence>
<dbReference type="InterPro" id="IPR036907">
    <property type="entry name" value="5'-Nucleotdase_C_sf"/>
</dbReference>
<evidence type="ECO:0000259" key="2">
    <source>
        <dbReference type="Pfam" id="PF02872"/>
    </source>
</evidence>
<dbReference type="InterPro" id="IPR008334">
    <property type="entry name" value="5'-Nucleotdase_C"/>
</dbReference>
<keyword evidence="4" id="KW-1185">Reference proteome</keyword>
<evidence type="ECO:0000313" key="3">
    <source>
        <dbReference type="EMBL" id="MBC3767157.1"/>
    </source>
</evidence>
<keyword evidence="1" id="KW-0547">Nucleotide-binding</keyword>
<keyword evidence="1" id="KW-0378">Hydrolase</keyword>
<protein>
    <submittedName>
        <fullName evidence="3">Bifunctional metallophosphatase/5'-nucleotidase</fullName>
    </submittedName>
</protein>
<feature type="signal peptide" evidence="1">
    <location>
        <begin position="1"/>
        <end position="26"/>
    </location>
</feature>
<evidence type="ECO:0000313" key="4">
    <source>
        <dbReference type="Proteomes" id="UP000601768"/>
    </source>
</evidence>
<dbReference type="Pfam" id="PF02872">
    <property type="entry name" value="5_nucleotid_C"/>
    <property type="match status" value="1"/>
</dbReference>
<dbReference type="InterPro" id="IPR029052">
    <property type="entry name" value="Metallo-depent_PP-like"/>
</dbReference>
<dbReference type="GO" id="GO:0009166">
    <property type="term" value="P:nucleotide catabolic process"/>
    <property type="evidence" value="ECO:0007669"/>
    <property type="project" value="InterPro"/>
</dbReference>
<sequence length="511" mass="57309">MLFIQYVATRLFMSCVICCISFYSFAQIKQATIVFTENMSEISQHNYGGYAELATLLKQQRKQKHNVFFLFGGSSIGPSSLSSLDKGAHIIDLLNSIGPDAMGVAKKDFSYLEDQLSLRSYEAAFPMVSSNIYDPLSDGILDGLVSSTIAHQGQVNIGVLSVLHQTVLSEYALERLEVRDPATAIREQAAILRRNNVDLIVLMYSFGLDDIQQLLDERVIDLSLHKDNYFQQRQLKPPQIHARDIFVTIPGSAGVIDLSWNNNQPETLAFDWRQVLLSDMIADPDLKKQVDSYSSRVNRLFNQPIGELLTHIDTRRHALRVKENAFANYVTDALVKYSGAEIGLLNSGTIRGDKVMKPGDFITRKDISQMLPYRNEVVTMQVPGSDIILALENGFKFIDEARGRYLQVSGLNVTYNSQFPPDKRVISVKVHGKPIVKDKIYSVVTSNYLAKGGDAFTMFADKKIVNLTHKMTRLLADVVVDQILTDKQIAPKEQNRLTDITLVPCKENSDC</sequence>
<reference evidence="3" key="2">
    <citation type="submission" date="2020-08" db="EMBL/GenBank/DDBJ databases">
        <authorList>
            <person name="Lai Q."/>
        </authorList>
    </citation>
    <scope>NUCLEOTIDE SEQUENCE</scope>
    <source>
        <strain evidence="3">S27-2</strain>
    </source>
</reference>
<dbReference type="SUPFAM" id="SSF56300">
    <property type="entry name" value="Metallo-dependent phosphatases"/>
    <property type="match status" value="1"/>
</dbReference>
<dbReference type="Gene3D" id="3.90.780.10">
    <property type="entry name" value="5'-Nucleotidase, C-terminal domain"/>
    <property type="match status" value="1"/>
</dbReference>
<reference evidence="3" key="1">
    <citation type="journal article" date="2018" name="Int. J. Syst. Evol. Microbiol.">
        <title>Neptunicella marina gen. nov., sp. nov., isolated from surface seawater.</title>
        <authorList>
            <person name="Liu X."/>
            <person name="Lai Q."/>
            <person name="Du Y."/>
            <person name="Zhang X."/>
            <person name="Liu Z."/>
            <person name="Sun F."/>
            <person name="Shao Z."/>
        </authorList>
    </citation>
    <scope>NUCLEOTIDE SEQUENCE</scope>
    <source>
        <strain evidence="3">S27-2</strain>
    </source>
</reference>
<comment type="caution">
    <text evidence="3">The sequence shown here is derived from an EMBL/GenBank/DDBJ whole genome shotgun (WGS) entry which is preliminary data.</text>
</comment>
<dbReference type="Proteomes" id="UP000601768">
    <property type="component" value="Unassembled WGS sequence"/>
</dbReference>
<comment type="similarity">
    <text evidence="1">Belongs to the 5'-nucleotidase family.</text>
</comment>